<dbReference type="FunFam" id="1.20.5.170:FF:000004">
    <property type="entry name" value="Keratin, type II cytoskeletal 5"/>
    <property type="match status" value="1"/>
</dbReference>
<dbReference type="Proteomes" id="UP000694421">
    <property type="component" value="Unplaced"/>
</dbReference>
<feature type="coiled-coil region" evidence="3">
    <location>
        <begin position="349"/>
        <end position="422"/>
    </location>
</feature>
<dbReference type="SMART" id="SM01391">
    <property type="entry name" value="Filament"/>
    <property type="match status" value="1"/>
</dbReference>
<evidence type="ECO:0000256" key="3">
    <source>
        <dbReference type="SAM" id="Coils"/>
    </source>
</evidence>
<keyword evidence="8" id="KW-1185">Reference proteome</keyword>
<dbReference type="PANTHER" id="PTHR45616:SF69">
    <property type="entry name" value="IF ROD DOMAIN-CONTAINING PROTEIN-RELATED"/>
    <property type="match status" value="1"/>
</dbReference>
<name>A0A8D0BRD1_SALMN</name>
<dbReference type="InterPro" id="IPR003054">
    <property type="entry name" value="Keratin_II"/>
</dbReference>
<feature type="region of interest" description="Disordered" evidence="4">
    <location>
        <begin position="20"/>
        <end position="40"/>
    </location>
</feature>
<dbReference type="GO" id="GO:0030280">
    <property type="term" value="F:structural constituent of skin epidermis"/>
    <property type="evidence" value="ECO:0007669"/>
    <property type="project" value="TreeGrafter"/>
</dbReference>
<dbReference type="Gene3D" id="1.20.5.170">
    <property type="match status" value="1"/>
</dbReference>
<dbReference type="Gene3D" id="1.20.5.1160">
    <property type="entry name" value="Vasodilator-stimulated phosphoprotein"/>
    <property type="match status" value="1"/>
</dbReference>
<accession>A0A8D0BRD1</accession>
<organism evidence="7 8">
    <name type="scientific">Salvator merianae</name>
    <name type="common">Argentine black and white tegu</name>
    <name type="synonym">Tupinambis merianae</name>
    <dbReference type="NCBI Taxonomy" id="96440"/>
    <lineage>
        <taxon>Eukaryota</taxon>
        <taxon>Metazoa</taxon>
        <taxon>Chordata</taxon>
        <taxon>Craniata</taxon>
        <taxon>Vertebrata</taxon>
        <taxon>Euteleostomi</taxon>
        <taxon>Lepidosauria</taxon>
        <taxon>Squamata</taxon>
        <taxon>Bifurcata</taxon>
        <taxon>Unidentata</taxon>
        <taxon>Episquamata</taxon>
        <taxon>Laterata</taxon>
        <taxon>Teiioidea</taxon>
        <taxon>Teiidae</taxon>
        <taxon>Salvator</taxon>
    </lineage>
</organism>
<evidence type="ECO:0000259" key="6">
    <source>
        <dbReference type="PROSITE" id="PS51842"/>
    </source>
</evidence>
<evidence type="ECO:0000256" key="1">
    <source>
        <dbReference type="ARBA" id="ARBA00022754"/>
    </source>
</evidence>
<dbReference type="Pfam" id="PF00038">
    <property type="entry name" value="Filament"/>
    <property type="match status" value="1"/>
</dbReference>
<dbReference type="GO" id="GO:0031424">
    <property type="term" value="P:keratinization"/>
    <property type="evidence" value="ECO:0007669"/>
    <property type="project" value="TreeGrafter"/>
</dbReference>
<dbReference type="GO" id="GO:0045095">
    <property type="term" value="C:keratin filament"/>
    <property type="evidence" value="ECO:0007669"/>
    <property type="project" value="InterPro"/>
</dbReference>
<evidence type="ECO:0000256" key="5">
    <source>
        <dbReference type="SAM" id="SignalP"/>
    </source>
</evidence>
<feature type="signal peptide" evidence="5">
    <location>
        <begin position="1"/>
        <end position="21"/>
    </location>
</feature>
<feature type="chain" id="PRO_5033987053" description="IF rod domain-containing protein" evidence="5">
    <location>
        <begin position="22"/>
        <end position="592"/>
    </location>
</feature>
<proteinExistence type="predicted"/>
<dbReference type="GO" id="GO:0045109">
    <property type="term" value="P:intermediate filament organization"/>
    <property type="evidence" value="ECO:0007669"/>
    <property type="project" value="TreeGrafter"/>
</dbReference>
<dbReference type="PRINTS" id="PR01276">
    <property type="entry name" value="TYPE2KERATIN"/>
</dbReference>
<feature type="compositionally biased region" description="Polar residues" evidence="4">
    <location>
        <begin position="21"/>
        <end position="35"/>
    </location>
</feature>
<dbReference type="SUPFAM" id="SSF64593">
    <property type="entry name" value="Intermediate filament protein, coiled coil region"/>
    <property type="match status" value="2"/>
</dbReference>
<dbReference type="Pfam" id="PF16208">
    <property type="entry name" value="Keratin_2_head"/>
    <property type="match status" value="1"/>
</dbReference>
<dbReference type="AlphaFoldDB" id="A0A8D0BRD1"/>
<dbReference type="Gene3D" id="1.20.5.500">
    <property type="entry name" value="Single helix bin"/>
    <property type="match status" value="1"/>
</dbReference>
<dbReference type="GO" id="GO:0005615">
    <property type="term" value="C:extracellular space"/>
    <property type="evidence" value="ECO:0007669"/>
    <property type="project" value="TreeGrafter"/>
</dbReference>
<dbReference type="PANTHER" id="PTHR45616">
    <property type="entry name" value="GATA-TYPE DOMAIN-CONTAINING PROTEIN"/>
    <property type="match status" value="1"/>
</dbReference>
<dbReference type="GeneTree" id="ENSGT00940000155862"/>
<reference evidence="7" key="1">
    <citation type="submission" date="2025-08" db="UniProtKB">
        <authorList>
            <consortium name="Ensembl"/>
        </authorList>
    </citation>
    <scope>IDENTIFICATION</scope>
</reference>
<sequence length="592" mass="64891">MRPVPGPPLLLGLLLGPHANAQGSQKTSQPGTEYSHTGEYSMPSVEGYGSGYSGGNRCSGFSSRSLGSVCCGRGYKTVGFSSQSVGGGFYGSRGPICGGLGYEPIGRFGDARGIKSVRINANLLRPLGIHVDPEISRVKVEEREQIKTLNDKFACFIDKVRHLEQHNKLLETKWNCLQQQAPIEKRTLDHLYENYIAALKRQLAVLMNEQDQLQVEQTKFHEVVEEYKFPLSLLLCSIFQDVDCTYTNKVELEVKVEALRQELEFLRCVHKAEIDSLQTCAGDTNVVVSMDNSRELDMEGIIESVRCQYEEIVQSSKDEVNALYETKYKDLQSTWGRHCEDVCRARREIQDLTRHIQRLKTDMENAKKQTDIIQAGIADNEQRGEYSLKDAKTKLAEVEKALQCSKDELARLLRDFQELLNVKLSLDIEIAMYKTLLEGEESSGRFSSQTGGFGYRSGYSSRSGGHISRRSSSSGFGQHGTSSVASCGPSDCVPVNAGCTSGRSYSSRKGCSSKSGACKPSVICIPSSHGPCGTSTVGTSCVSEGYTSEVTSCGHTTTVSSSADAVCITGDTRYNPGNECRVVFGGKCSIIR</sequence>
<dbReference type="InterPro" id="IPR032444">
    <property type="entry name" value="Keratin_2_head"/>
</dbReference>
<evidence type="ECO:0000313" key="8">
    <source>
        <dbReference type="Proteomes" id="UP000694421"/>
    </source>
</evidence>
<evidence type="ECO:0000256" key="2">
    <source>
        <dbReference type="ARBA" id="ARBA00023054"/>
    </source>
</evidence>
<reference evidence="7" key="2">
    <citation type="submission" date="2025-09" db="UniProtKB">
        <authorList>
            <consortium name="Ensembl"/>
        </authorList>
    </citation>
    <scope>IDENTIFICATION</scope>
</reference>
<dbReference type="Ensembl" id="ENSSMRT00000013709.1">
    <property type="protein sequence ID" value="ENSSMRP00000011753.1"/>
    <property type="gene ID" value="ENSSMRG00000009233.1"/>
</dbReference>
<evidence type="ECO:0000313" key="7">
    <source>
        <dbReference type="Ensembl" id="ENSSMRP00000011753.1"/>
    </source>
</evidence>
<dbReference type="PROSITE" id="PS51842">
    <property type="entry name" value="IF_ROD_2"/>
    <property type="match status" value="1"/>
</dbReference>
<protein>
    <recommendedName>
        <fullName evidence="6">IF rod domain-containing protein</fullName>
    </recommendedName>
</protein>
<feature type="domain" description="IF rod" evidence="6">
    <location>
        <begin position="142"/>
        <end position="444"/>
    </location>
</feature>
<dbReference type="InterPro" id="IPR039008">
    <property type="entry name" value="IF_rod_dom"/>
</dbReference>
<keyword evidence="2 3" id="KW-0175">Coiled coil</keyword>
<keyword evidence="5" id="KW-0732">Signal</keyword>
<keyword evidence="1" id="KW-0403">Intermediate filament</keyword>
<evidence type="ECO:0000256" key="4">
    <source>
        <dbReference type="SAM" id="MobiDB-lite"/>
    </source>
</evidence>